<keyword evidence="3" id="KW-1185">Reference proteome</keyword>
<protein>
    <submittedName>
        <fullName evidence="2">DUF983 domain-containing protein</fullName>
    </submittedName>
</protein>
<keyword evidence="1" id="KW-1133">Transmembrane helix</keyword>
<evidence type="ECO:0000313" key="2">
    <source>
        <dbReference type="EMBL" id="MEK9502902.1"/>
    </source>
</evidence>
<dbReference type="Pfam" id="PF06170">
    <property type="entry name" value="DUF983"/>
    <property type="match status" value="1"/>
</dbReference>
<dbReference type="RefSeq" id="WP_405281699.1">
    <property type="nucleotide sequence ID" value="NZ_CP144380.1"/>
</dbReference>
<evidence type="ECO:0000313" key="3">
    <source>
        <dbReference type="Proteomes" id="UP001484239"/>
    </source>
</evidence>
<evidence type="ECO:0000256" key="1">
    <source>
        <dbReference type="SAM" id="Phobius"/>
    </source>
</evidence>
<reference evidence="2 3" key="1">
    <citation type="submission" date="2024-02" db="EMBL/GenBank/DDBJ databases">
        <title>A novel Gemmatimonadota bacterium.</title>
        <authorList>
            <person name="Du Z.-J."/>
            <person name="Ye Y.-Q."/>
        </authorList>
    </citation>
    <scope>NUCLEOTIDE SEQUENCE [LARGE SCALE GENOMIC DNA]</scope>
    <source>
        <strain evidence="2 3">DH-20</strain>
    </source>
</reference>
<feature type="transmembrane region" description="Helical" evidence="1">
    <location>
        <begin position="100"/>
        <end position="122"/>
    </location>
</feature>
<name>A0ABU9EDR5_9BACT</name>
<keyword evidence="1" id="KW-0472">Membrane</keyword>
<feature type="transmembrane region" description="Helical" evidence="1">
    <location>
        <begin position="65"/>
        <end position="88"/>
    </location>
</feature>
<gene>
    <name evidence="2" type="ORF">WI372_18040</name>
</gene>
<proteinExistence type="predicted"/>
<dbReference type="InterPro" id="IPR009325">
    <property type="entry name" value="DUF983"/>
</dbReference>
<organism evidence="2 3">
    <name type="scientific">Gaopeijia maritima</name>
    <dbReference type="NCBI Taxonomy" id="3119007"/>
    <lineage>
        <taxon>Bacteria</taxon>
        <taxon>Pseudomonadati</taxon>
        <taxon>Gemmatimonadota</taxon>
        <taxon>Longimicrobiia</taxon>
        <taxon>Gaopeijiales</taxon>
        <taxon>Gaopeijiaceae</taxon>
        <taxon>Gaopeijia</taxon>
    </lineage>
</organism>
<comment type="caution">
    <text evidence="2">The sequence shown here is derived from an EMBL/GenBank/DDBJ whole genome shotgun (WGS) entry which is preliminary data.</text>
</comment>
<keyword evidence="1" id="KW-0812">Transmembrane</keyword>
<sequence length="151" mass="17123">MKTTSDPVQFDLGRWRTHLFRGIRRRCANCGGGGLFRRWLVMERSCPRCHLILDRNEPDYFLGSYVINFVTAEFVIALGTLGSVLYSWPDVPWNGIKWTLLLLMVPVPVLFYPFAKTLWLAIDLSLRPPTWADFAGHGENETPPVAAPSTA</sequence>
<accession>A0ABU9EDR5</accession>
<dbReference type="Proteomes" id="UP001484239">
    <property type="component" value="Unassembled WGS sequence"/>
</dbReference>
<dbReference type="EMBL" id="JBBHLI010000016">
    <property type="protein sequence ID" value="MEK9502902.1"/>
    <property type="molecule type" value="Genomic_DNA"/>
</dbReference>